<comment type="pathway">
    <text evidence="1">Pyrimidine metabolism; CTP biosynthesis via de novo pathway; CTP from UDP: step 2/2.</text>
</comment>
<dbReference type="SUPFAM" id="SSF52317">
    <property type="entry name" value="Class I glutamine amidotransferase-like"/>
    <property type="match status" value="1"/>
</dbReference>
<comment type="similarity">
    <text evidence="2">Belongs to the CTP synthase family.</text>
</comment>
<evidence type="ECO:0000256" key="7">
    <source>
        <dbReference type="ARBA" id="ARBA00022962"/>
    </source>
</evidence>
<dbReference type="AlphaFoldDB" id="A0A9X1YPU5"/>
<keyword evidence="7" id="KW-0315">Glutamine amidotransferase</keyword>
<dbReference type="GO" id="GO:0042802">
    <property type="term" value="F:identical protein binding"/>
    <property type="evidence" value="ECO:0007669"/>
    <property type="project" value="TreeGrafter"/>
</dbReference>
<sequence>MTTLVNIGIVGDRDDAIAAHLAIPLALANAASALDVDLVFDWLASDRIDDVARLAGFDAFWVAPGSPYRSLDGALRAIGYARTSGRPLLGTCGGFQHAILEYARHVLDWPDAMHAESDPGVGRPVIAALECSLVEARGSVALAPGSLIARAYAAATAPTIYRCRYGLNPEFRAALTAGPLRGTAEDENGDLRAIELDGHPFFVATLWQPERAALEGQRVPLAEALVTAARRA</sequence>
<gene>
    <name evidence="11" type="ORF">LPC04_28455</name>
</gene>
<proteinExistence type="inferred from homology"/>
<keyword evidence="12" id="KW-1185">Reference proteome</keyword>
<keyword evidence="4" id="KW-0436">Ligase</keyword>
<evidence type="ECO:0000256" key="3">
    <source>
        <dbReference type="ARBA" id="ARBA00012291"/>
    </source>
</evidence>
<dbReference type="NCBIfam" id="NF004836">
    <property type="entry name" value="PRK06186.1"/>
    <property type="match status" value="1"/>
</dbReference>
<evidence type="ECO:0000256" key="8">
    <source>
        <dbReference type="ARBA" id="ARBA00022975"/>
    </source>
</evidence>
<dbReference type="Gene3D" id="3.40.50.880">
    <property type="match status" value="1"/>
</dbReference>
<evidence type="ECO:0000313" key="12">
    <source>
        <dbReference type="Proteomes" id="UP001139353"/>
    </source>
</evidence>
<evidence type="ECO:0000259" key="10">
    <source>
        <dbReference type="Pfam" id="PF00117"/>
    </source>
</evidence>
<evidence type="ECO:0000313" key="11">
    <source>
        <dbReference type="EMBL" id="MCK9689670.1"/>
    </source>
</evidence>
<accession>A0A9X1YPU5</accession>
<dbReference type="PANTHER" id="PTHR11550">
    <property type="entry name" value="CTP SYNTHASE"/>
    <property type="match status" value="1"/>
</dbReference>
<comment type="catalytic activity">
    <reaction evidence="9">
        <text>UTP + L-glutamine + ATP + H2O = CTP + L-glutamate + ADP + phosphate + 2 H(+)</text>
        <dbReference type="Rhea" id="RHEA:26426"/>
        <dbReference type="ChEBI" id="CHEBI:15377"/>
        <dbReference type="ChEBI" id="CHEBI:15378"/>
        <dbReference type="ChEBI" id="CHEBI:29985"/>
        <dbReference type="ChEBI" id="CHEBI:30616"/>
        <dbReference type="ChEBI" id="CHEBI:37563"/>
        <dbReference type="ChEBI" id="CHEBI:43474"/>
        <dbReference type="ChEBI" id="CHEBI:46398"/>
        <dbReference type="ChEBI" id="CHEBI:58359"/>
        <dbReference type="ChEBI" id="CHEBI:456216"/>
        <dbReference type="EC" id="6.3.4.2"/>
    </reaction>
</comment>
<dbReference type="GO" id="GO:0005829">
    <property type="term" value="C:cytosol"/>
    <property type="evidence" value="ECO:0007669"/>
    <property type="project" value="TreeGrafter"/>
</dbReference>
<dbReference type="EC" id="6.3.4.2" evidence="3"/>
<name>A0A9X1YPU5_9BURK</name>
<dbReference type="GO" id="GO:0003883">
    <property type="term" value="F:CTP synthase activity"/>
    <property type="evidence" value="ECO:0007669"/>
    <property type="project" value="UniProtKB-EC"/>
</dbReference>
<feature type="domain" description="Glutamine amidotransferase" evidence="10">
    <location>
        <begin position="27"/>
        <end position="118"/>
    </location>
</feature>
<keyword evidence="8" id="KW-0665">Pyrimidine biosynthesis</keyword>
<dbReference type="InterPro" id="IPR029062">
    <property type="entry name" value="Class_I_gatase-like"/>
</dbReference>
<dbReference type="Proteomes" id="UP001139353">
    <property type="component" value="Unassembled WGS sequence"/>
</dbReference>
<evidence type="ECO:0000256" key="6">
    <source>
        <dbReference type="ARBA" id="ARBA00022840"/>
    </source>
</evidence>
<dbReference type="InterPro" id="IPR004468">
    <property type="entry name" value="CTP_synthase"/>
</dbReference>
<organism evidence="11 12">
    <name type="scientific">Scleromatobacter humisilvae</name>
    <dbReference type="NCBI Taxonomy" id="2897159"/>
    <lineage>
        <taxon>Bacteria</taxon>
        <taxon>Pseudomonadati</taxon>
        <taxon>Pseudomonadota</taxon>
        <taxon>Betaproteobacteria</taxon>
        <taxon>Burkholderiales</taxon>
        <taxon>Sphaerotilaceae</taxon>
        <taxon>Scleromatobacter</taxon>
    </lineage>
</organism>
<protein>
    <recommendedName>
        <fullName evidence="3">CTP synthase (glutamine hydrolyzing)</fullName>
        <ecNumber evidence="3">6.3.4.2</ecNumber>
    </recommendedName>
</protein>
<keyword evidence="5" id="KW-0547">Nucleotide-binding</keyword>
<evidence type="ECO:0000256" key="5">
    <source>
        <dbReference type="ARBA" id="ARBA00022741"/>
    </source>
</evidence>
<comment type="caution">
    <text evidence="11">The sequence shown here is derived from an EMBL/GenBank/DDBJ whole genome shotgun (WGS) entry which is preliminary data.</text>
</comment>
<keyword evidence="6" id="KW-0067">ATP-binding</keyword>
<evidence type="ECO:0000256" key="4">
    <source>
        <dbReference type="ARBA" id="ARBA00022598"/>
    </source>
</evidence>
<dbReference type="GO" id="GO:0006241">
    <property type="term" value="P:CTP biosynthetic process"/>
    <property type="evidence" value="ECO:0007669"/>
    <property type="project" value="TreeGrafter"/>
</dbReference>
<reference evidence="11" key="1">
    <citation type="submission" date="2021-11" db="EMBL/GenBank/DDBJ databases">
        <title>BS-T2-15 a new species belonging to the Comamonadaceae family isolated from the soil of a French oak forest.</title>
        <authorList>
            <person name="Mieszkin S."/>
            <person name="Alain K."/>
        </authorList>
    </citation>
    <scope>NUCLEOTIDE SEQUENCE</scope>
    <source>
        <strain evidence="11">BS-T2-15</strain>
    </source>
</reference>
<dbReference type="PANTHER" id="PTHR11550:SF0">
    <property type="entry name" value="CTP SYNTHASE-RELATED"/>
    <property type="match status" value="1"/>
</dbReference>
<evidence type="ECO:0000256" key="9">
    <source>
        <dbReference type="ARBA" id="ARBA00047781"/>
    </source>
</evidence>
<evidence type="ECO:0000256" key="1">
    <source>
        <dbReference type="ARBA" id="ARBA00005171"/>
    </source>
</evidence>
<dbReference type="EMBL" id="JAJLJH010000018">
    <property type="protein sequence ID" value="MCK9689670.1"/>
    <property type="molecule type" value="Genomic_DNA"/>
</dbReference>
<dbReference type="GO" id="GO:0005524">
    <property type="term" value="F:ATP binding"/>
    <property type="evidence" value="ECO:0007669"/>
    <property type="project" value="UniProtKB-KW"/>
</dbReference>
<dbReference type="InterPro" id="IPR017926">
    <property type="entry name" value="GATASE"/>
</dbReference>
<dbReference type="Pfam" id="PF00117">
    <property type="entry name" value="GATase"/>
    <property type="match status" value="1"/>
</dbReference>
<dbReference type="GO" id="GO:0019856">
    <property type="term" value="P:pyrimidine nucleobase biosynthetic process"/>
    <property type="evidence" value="ECO:0007669"/>
    <property type="project" value="TreeGrafter"/>
</dbReference>
<evidence type="ECO:0000256" key="2">
    <source>
        <dbReference type="ARBA" id="ARBA00007533"/>
    </source>
</evidence>
<dbReference type="RefSeq" id="WP_275685721.1">
    <property type="nucleotide sequence ID" value="NZ_JAJLJH010000018.1"/>
</dbReference>